<evidence type="ECO:0000256" key="1">
    <source>
        <dbReference type="ARBA" id="ARBA00022603"/>
    </source>
</evidence>
<dbReference type="Gene3D" id="3.40.50.150">
    <property type="entry name" value="Vaccinia Virus protein VP39"/>
    <property type="match status" value="1"/>
</dbReference>
<dbReference type="Pfam" id="PF02926">
    <property type="entry name" value="THUMP"/>
    <property type="match status" value="1"/>
</dbReference>
<dbReference type="AlphaFoldDB" id="A0A7X2NE00"/>
<protein>
    <submittedName>
        <fullName evidence="5">Class I SAM-dependent RNA methyltransferase</fullName>
    </submittedName>
</protein>
<dbReference type="SUPFAM" id="SSF53335">
    <property type="entry name" value="S-adenosyl-L-methionine-dependent methyltransferases"/>
    <property type="match status" value="1"/>
</dbReference>
<dbReference type="InterPro" id="IPR054170">
    <property type="entry name" value="RlmL_1st"/>
</dbReference>
<dbReference type="InterPro" id="IPR000241">
    <property type="entry name" value="RlmKL-like_Mtase"/>
</dbReference>
<dbReference type="Proteomes" id="UP000461754">
    <property type="component" value="Unassembled WGS sequence"/>
</dbReference>
<dbReference type="GO" id="GO:0003723">
    <property type="term" value="F:RNA binding"/>
    <property type="evidence" value="ECO:0007669"/>
    <property type="project" value="UniProtKB-UniRule"/>
</dbReference>
<evidence type="ECO:0000256" key="3">
    <source>
        <dbReference type="PROSITE-ProRule" id="PRU00529"/>
    </source>
</evidence>
<evidence type="ECO:0000313" key="5">
    <source>
        <dbReference type="EMBL" id="MSS18822.1"/>
    </source>
</evidence>
<dbReference type="Pfam" id="PF01170">
    <property type="entry name" value="UPF0020"/>
    <property type="match status" value="1"/>
</dbReference>
<keyword evidence="3" id="KW-0694">RNA-binding</keyword>
<dbReference type="SMART" id="SM00981">
    <property type="entry name" value="THUMP"/>
    <property type="match status" value="1"/>
</dbReference>
<gene>
    <name evidence="5" type="ORF">FYJ52_00080</name>
</gene>
<organism evidence="5 6">
    <name type="scientific">Pseudoramibacter porci</name>
    <dbReference type="NCBI Taxonomy" id="2606631"/>
    <lineage>
        <taxon>Bacteria</taxon>
        <taxon>Bacillati</taxon>
        <taxon>Bacillota</taxon>
        <taxon>Clostridia</taxon>
        <taxon>Eubacteriales</taxon>
        <taxon>Eubacteriaceae</taxon>
        <taxon>Pseudoramibacter</taxon>
    </lineage>
</organism>
<dbReference type="PRINTS" id="PR00507">
    <property type="entry name" value="N12N6MTFRASE"/>
</dbReference>
<keyword evidence="6" id="KW-1185">Reference proteome</keyword>
<dbReference type="InterPro" id="IPR004114">
    <property type="entry name" value="THUMP_dom"/>
</dbReference>
<dbReference type="GO" id="GO:0070043">
    <property type="term" value="F:rRNA (guanine-N7-)-methyltransferase activity"/>
    <property type="evidence" value="ECO:0007669"/>
    <property type="project" value="TreeGrafter"/>
</dbReference>
<dbReference type="InterPro" id="IPR002052">
    <property type="entry name" value="DNA_methylase_N6_adenine_CS"/>
</dbReference>
<dbReference type="RefSeq" id="WP_154575230.1">
    <property type="nucleotide sequence ID" value="NZ_VUMO01000001.1"/>
</dbReference>
<accession>A0A7X2NE00</accession>
<dbReference type="Gene3D" id="3.30.2130.30">
    <property type="match status" value="1"/>
</dbReference>
<dbReference type="PROSITE" id="PS01261">
    <property type="entry name" value="UPF0020"/>
    <property type="match status" value="1"/>
</dbReference>
<dbReference type="Pfam" id="PF22020">
    <property type="entry name" value="RlmL_1st"/>
    <property type="match status" value="1"/>
</dbReference>
<reference evidence="5 6" key="1">
    <citation type="submission" date="2019-08" db="EMBL/GenBank/DDBJ databases">
        <title>In-depth cultivation of the pig gut microbiome towards novel bacterial diversity and tailored functional studies.</title>
        <authorList>
            <person name="Wylensek D."/>
            <person name="Hitch T.C.A."/>
            <person name="Clavel T."/>
        </authorList>
    </citation>
    <scope>NUCLEOTIDE SEQUENCE [LARGE SCALE GENOMIC DNA]</scope>
    <source>
        <strain evidence="5 6">RF-744-FAT-4</strain>
    </source>
</reference>
<dbReference type="InterPro" id="IPR053943">
    <property type="entry name" value="RlmKL-like_Mtase_CS"/>
</dbReference>
<dbReference type="InterPro" id="IPR029063">
    <property type="entry name" value="SAM-dependent_MTases_sf"/>
</dbReference>
<keyword evidence="2 5" id="KW-0808">Transferase</keyword>
<evidence type="ECO:0000259" key="4">
    <source>
        <dbReference type="PROSITE" id="PS51165"/>
    </source>
</evidence>
<dbReference type="PROSITE" id="PS51165">
    <property type="entry name" value="THUMP"/>
    <property type="match status" value="1"/>
</dbReference>
<dbReference type="GO" id="GO:0008990">
    <property type="term" value="F:rRNA (guanine-N2-)-methyltransferase activity"/>
    <property type="evidence" value="ECO:0007669"/>
    <property type="project" value="TreeGrafter"/>
</dbReference>
<sequence length="393" mass="43770">MFELIATTAFGLESVVKQEIKDLGYAITAVEDGRVHFEGDAAAIARANLWLRCADRVLLTVGAFRAVTFDELFEKTRALPWEDYIPRDGAFPAAKISSVKSQLFSKSDGQRIVKKAVAVRLGEAYGLRQLPETGAAYPIFIKLLKDQVTLAINTSGEGLNKRGYRAHGNGAPLKETMAAALVKLSRWRPDRFFLDPLCGSGTIVIEAAMIGRRQAPGRNRHFDAEAWPLVGKNPWAQAREEAADVLAKSPSFRVLGSDIDPAALKQARTNAALAGVSDYTAFQRLPVQQVRTHRRYGVIVTNPPYGVRLSDQPAVAKLTREMGTVFRAMPDWSYFILSGYEDFERDFGQKATKNRKLYNSMIKTYFYQYYGPLPPRKGRLQAMAGERETSHET</sequence>
<dbReference type="EMBL" id="VUMO01000001">
    <property type="protein sequence ID" value="MSS18822.1"/>
    <property type="molecule type" value="Genomic_DNA"/>
</dbReference>
<dbReference type="PANTHER" id="PTHR47313">
    <property type="entry name" value="RIBOSOMAL RNA LARGE SUBUNIT METHYLTRANSFERASE K/L"/>
    <property type="match status" value="1"/>
</dbReference>
<dbReference type="CDD" id="cd11715">
    <property type="entry name" value="THUMP_AdoMetMT"/>
    <property type="match status" value="1"/>
</dbReference>
<dbReference type="PROSITE" id="PS00092">
    <property type="entry name" value="N6_MTASE"/>
    <property type="match status" value="1"/>
</dbReference>
<name>A0A7X2NE00_9FIRM</name>
<evidence type="ECO:0000256" key="2">
    <source>
        <dbReference type="ARBA" id="ARBA00022679"/>
    </source>
</evidence>
<proteinExistence type="predicted"/>
<feature type="domain" description="THUMP" evidence="4">
    <location>
        <begin position="43"/>
        <end position="154"/>
    </location>
</feature>
<evidence type="ECO:0000313" key="6">
    <source>
        <dbReference type="Proteomes" id="UP000461754"/>
    </source>
</evidence>
<dbReference type="PANTHER" id="PTHR47313:SF1">
    <property type="entry name" value="RIBOSOMAL RNA LARGE SUBUNIT METHYLTRANSFERASE K_L"/>
    <property type="match status" value="1"/>
</dbReference>
<dbReference type="CDD" id="cd02440">
    <property type="entry name" value="AdoMet_MTases"/>
    <property type="match status" value="1"/>
</dbReference>
<comment type="caution">
    <text evidence="5">The sequence shown here is derived from an EMBL/GenBank/DDBJ whole genome shotgun (WGS) entry which is preliminary data.</text>
</comment>
<keyword evidence="1 5" id="KW-0489">Methyltransferase</keyword>